<keyword evidence="13" id="KW-0238">DNA-binding</keyword>
<dbReference type="AlphaFoldDB" id="A0AAQ3X423"/>
<dbReference type="InterPro" id="IPR043502">
    <property type="entry name" value="DNA/RNA_pol_sf"/>
</dbReference>
<dbReference type="PROSITE" id="PS50994">
    <property type="entry name" value="INTEGRASE"/>
    <property type="match status" value="1"/>
</dbReference>
<organism evidence="16 17">
    <name type="scientific">Paspalum notatum var. saurae</name>
    <dbReference type="NCBI Taxonomy" id="547442"/>
    <lineage>
        <taxon>Eukaryota</taxon>
        <taxon>Viridiplantae</taxon>
        <taxon>Streptophyta</taxon>
        <taxon>Embryophyta</taxon>
        <taxon>Tracheophyta</taxon>
        <taxon>Spermatophyta</taxon>
        <taxon>Magnoliopsida</taxon>
        <taxon>Liliopsida</taxon>
        <taxon>Poales</taxon>
        <taxon>Poaceae</taxon>
        <taxon>PACMAD clade</taxon>
        <taxon>Panicoideae</taxon>
        <taxon>Andropogonodae</taxon>
        <taxon>Paspaleae</taxon>
        <taxon>Paspalinae</taxon>
        <taxon>Paspalum</taxon>
    </lineage>
</organism>
<gene>
    <name evidence="16" type="ORF">U9M48_031753</name>
</gene>
<evidence type="ECO:0000256" key="13">
    <source>
        <dbReference type="ARBA" id="ARBA00023125"/>
    </source>
</evidence>
<dbReference type="Gene3D" id="1.10.340.70">
    <property type="match status" value="1"/>
</dbReference>
<feature type="domain" description="Integrase catalytic" evidence="15">
    <location>
        <begin position="315"/>
        <end position="492"/>
    </location>
</feature>
<dbReference type="SUPFAM" id="SSF53098">
    <property type="entry name" value="Ribonuclease H-like"/>
    <property type="match status" value="1"/>
</dbReference>
<dbReference type="InterPro" id="IPR041588">
    <property type="entry name" value="Integrase_H2C2"/>
</dbReference>
<evidence type="ECO:0000313" key="17">
    <source>
        <dbReference type="Proteomes" id="UP001341281"/>
    </source>
</evidence>
<evidence type="ECO:0000313" key="16">
    <source>
        <dbReference type="EMBL" id="WVZ84762.1"/>
    </source>
</evidence>
<keyword evidence="5" id="KW-0479">Metal-binding</keyword>
<sequence>MTSLTKKNAKYTWSPNCEEAFQSLKRSLTTAPVLAQPDVAKPFDVYCDASGNGLGCVLMQEGRVVAYASRQLRKHEANYPTHDLELAAVVHALKIWRHYLLGNTCHIYTDHKSLKYILTQPELNMRQRRWLELIKDYDLEIHYHPGKANVVADALSRRAHCNVMEARPTVRVLCCEIDEIELPTEQLAELYNLIIEPTIKEQIITAQKQDKGMAFIREGMDEKKRACFTLDDQGVLWFKNRLVVPKDMELRKRILDEAHTSMFTMHPGSNKMYQDLKQKFWWTRMKREIATYVSECDVCQRIKADHLKPAGMLQPLEVPAWKWENIHMDFIVGLPPTQKGYDSIWVVIDRFTKAAHFLPVKTTYRAKQYAELYISRIVALHGVPLTITSDRGSLFVSRFWEHLQTALGTTLIHNSAYHPQTSGQVERLPEELRDGSFRGSVWYHPHTFGPDLVTQAEEQVKLIHGNLKRAQSRQKSYSDKRRRPLVFELDDHVYLRVSPMKGVHRFGVKGMLAPRYVGPLKITEQCGPVAYRLELPPHLAAVHDVFHVSQLKKCLRVPEEAVDTSQIEIEPDLTYEERPIKILDQKQRATRRKAINFYKVQWSNHSEEEATWEQEEYLQTKYPGFLSATTNEY</sequence>
<dbReference type="FunFam" id="3.10.20.370:FF:000001">
    <property type="entry name" value="Retrovirus-related Pol polyprotein from transposon 17.6-like protein"/>
    <property type="match status" value="1"/>
</dbReference>
<dbReference type="Pfam" id="PF24626">
    <property type="entry name" value="SH3_Tf2-1"/>
    <property type="match status" value="1"/>
</dbReference>
<dbReference type="InterPro" id="IPR041373">
    <property type="entry name" value="RT_RNaseH"/>
</dbReference>
<dbReference type="GO" id="GO:0006310">
    <property type="term" value="P:DNA recombination"/>
    <property type="evidence" value="ECO:0007669"/>
    <property type="project" value="UniProtKB-KW"/>
</dbReference>
<dbReference type="InterPro" id="IPR001584">
    <property type="entry name" value="Integrase_cat-core"/>
</dbReference>
<keyword evidence="9" id="KW-0460">Magnesium</keyword>
<keyword evidence="6" id="KW-0064">Aspartyl protease</keyword>
<evidence type="ECO:0000256" key="9">
    <source>
        <dbReference type="ARBA" id="ARBA00022842"/>
    </source>
</evidence>
<evidence type="ECO:0000256" key="7">
    <source>
        <dbReference type="ARBA" id="ARBA00022759"/>
    </source>
</evidence>
<dbReference type="GO" id="GO:0015074">
    <property type="term" value="P:DNA integration"/>
    <property type="evidence" value="ECO:0007669"/>
    <property type="project" value="UniProtKB-KW"/>
</dbReference>
<dbReference type="InterPro" id="IPR043128">
    <property type="entry name" value="Rev_trsase/Diguanyl_cyclase"/>
</dbReference>
<dbReference type="Pfam" id="PF17917">
    <property type="entry name" value="RT_RNaseH"/>
    <property type="match status" value="1"/>
</dbReference>
<evidence type="ECO:0000256" key="6">
    <source>
        <dbReference type="ARBA" id="ARBA00022750"/>
    </source>
</evidence>
<proteinExistence type="predicted"/>
<dbReference type="GO" id="GO:0003677">
    <property type="term" value="F:DNA binding"/>
    <property type="evidence" value="ECO:0007669"/>
    <property type="project" value="UniProtKB-KW"/>
</dbReference>
<dbReference type="InterPro" id="IPR016197">
    <property type="entry name" value="Chromo-like_dom_sf"/>
</dbReference>
<dbReference type="InterPro" id="IPR012337">
    <property type="entry name" value="RNaseH-like_sf"/>
</dbReference>
<keyword evidence="14" id="KW-0233">DNA recombination</keyword>
<keyword evidence="11" id="KW-0695">RNA-directed DNA polymerase</keyword>
<dbReference type="GO" id="GO:0003887">
    <property type="term" value="F:DNA-directed DNA polymerase activity"/>
    <property type="evidence" value="ECO:0007669"/>
    <property type="project" value="UniProtKB-KW"/>
</dbReference>
<dbReference type="GO" id="GO:0003964">
    <property type="term" value="F:RNA-directed DNA polymerase activity"/>
    <property type="evidence" value="ECO:0007669"/>
    <property type="project" value="UniProtKB-KW"/>
</dbReference>
<dbReference type="GO" id="GO:0006508">
    <property type="term" value="P:proteolysis"/>
    <property type="evidence" value="ECO:0007669"/>
    <property type="project" value="UniProtKB-KW"/>
</dbReference>
<dbReference type="InterPro" id="IPR036397">
    <property type="entry name" value="RNaseH_sf"/>
</dbReference>
<evidence type="ECO:0000256" key="10">
    <source>
        <dbReference type="ARBA" id="ARBA00022908"/>
    </source>
</evidence>
<keyword evidence="3" id="KW-0548">Nucleotidyltransferase</keyword>
<evidence type="ECO:0000256" key="12">
    <source>
        <dbReference type="ARBA" id="ARBA00022932"/>
    </source>
</evidence>
<dbReference type="CDD" id="cd09274">
    <property type="entry name" value="RNase_HI_RT_Ty3"/>
    <property type="match status" value="1"/>
</dbReference>
<evidence type="ECO:0000256" key="5">
    <source>
        <dbReference type="ARBA" id="ARBA00022723"/>
    </source>
</evidence>
<dbReference type="Gene3D" id="3.30.70.270">
    <property type="match status" value="1"/>
</dbReference>
<evidence type="ECO:0000256" key="3">
    <source>
        <dbReference type="ARBA" id="ARBA00022695"/>
    </source>
</evidence>
<evidence type="ECO:0000256" key="1">
    <source>
        <dbReference type="ARBA" id="ARBA00022670"/>
    </source>
</evidence>
<protein>
    <recommendedName>
        <fullName evidence="15">Integrase catalytic domain-containing protein</fullName>
    </recommendedName>
</protein>
<dbReference type="InterPro" id="IPR056924">
    <property type="entry name" value="SH3_Tf2-1"/>
</dbReference>
<dbReference type="Gene3D" id="2.40.50.40">
    <property type="match status" value="1"/>
</dbReference>
<dbReference type="GO" id="GO:0046872">
    <property type="term" value="F:metal ion binding"/>
    <property type="evidence" value="ECO:0007669"/>
    <property type="project" value="UniProtKB-KW"/>
</dbReference>
<evidence type="ECO:0000256" key="8">
    <source>
        <dbReference type="ARBA" id="ARBA00022801"/>
    </source>
</evidence>
<evidence type="ECO:0000256" key="11">
    <source>
        <dbReference type="ARBA" id="ARBA00022918"/>
    </source>
</evidence>
<keyword evidence="8" id="KW-0378">Hydrolase</keyword>
<reference evidence="16 17" key="1">
    <citation type="submission" date="2024-02" db="EMBL/GenBank/DDBJ databases">
        <title>High-quality chromosome-scale genome assembly of Pensacola bahiagrass (Paspalum notatum Flugge var. saurae).</title>
        <authorList>
            <person name="Vega J.M."/>
            <person name="Podio M."/>
            <person name="Orjuela J."/>
            <person name="Siena L.A."/>
            <person name="Pessino S.C."/>
            <person name="Combes M.C."/>
            <person name="Mariac C."/>
            <person name="Albertini E."/>
            <person name="Pupilli F."/>
            <person name="Ortiz J.P.A."/>
            <person name="Leblanc O."/>
        </authorList>
    </citation>
    <scope>NUCLEOTIDE SEQUENCE [LARGE SCALE GENOMIC DNA]</scope>
    <source>
        <strain evidence="16">R1</strain>
        <tissue evidence="16">Leaf</tissue>
    </source>
</reference>
<dbReference type="PANTHER" id="PTHR37984:SF5">
    <property type="entry name" value="PROTEIN NYNRIN-LIKE"/>
    <property type="match status" value="1"/>
</dbReference>
<evidence type="ECO:0000256" key="4">
    <source>
        <dbReference type="ARBA" id="ARBA00022722"/>
    </source>
</evidence>
<dbReference type="InterPro" id="IPR050951">
    <property type="entry name" value="Retrovirus_Pol_polyprotein"/>
</dbReference>
<dbReference type="GO" id="GO:0004190">
    <property type="term" value="F:aspartic-type endopeptidase activity"/>
    <property type="evidence" value="ECO:0007669"/>
    <property type="project" value="UniProtKB-KW"/>
</dbReference>
<dbReference type="EMBL" id="CP144751">
    <property type="protein sequence ID" value="WVZ84762.1"/>
    <property type="molecule type" value="Genomic_DNA"/>
</dbReference>
<name>A0AAQ3X423_PASNO</name>
<dbReference type="Pfam" id="PF17921">
    <property type="entry name" value="Integrase_H2C2"/>
    <property type="match status" value="1"/>
</dbReference>
<keyword evidence="4" id="KW-0540">Nuclease</keyword>
<evidence type="ECO:0000256" key="14">
    <source>
        <dbReference type="ARBA" id="ARBA00023172"/>
    </source>
</evidence>
<dbReference type="PANTHER" id="PTHR37984">
    <property type="entry name" value="PROTEIN CBG26694"/>
    <property type="match status" value="1"/>
</dbReference>
<dbReference type="Gene3D" id="3.30.420.10">
    <property type="entry name" value="Ribonuclease H-like superfamily/Ribonuclease H"/>
    <property type="match status" value="2"/>
</dbReference>
<evidence type="ECO:0000259" key="15">
    <source>
        <dbReference type="PROSITE" id="PS50994"/>
    </source>
</evidence>
<keyword evidence="7" id="KW-0255">Endonuclease</keyword>
<keyword evidence="17" id="KW-1185">Reference proteome</keyword>
<keyword evidence="10" id="KW-0229">DNA integration</keyword>
<keyword evidence="12" id="KW-0239">DNA-directed DNA polymerase</keyword>
<dbReference type="SUPFAM" id="SSF56672">
    <property type="entry name" value="DNA/RNA polymerases"/>
    <property type="match status" value="1"/>
</dbReference>
<dbReference type="FunFam" id="1.10.340.70:FF:000001">
    <property type="entry name" value="Retrovirus-related Pol polyprotein from transposon gypsy-like Protein"/>
    <property type="match status" value="1"/>
</dbReference>
<keyword evidence="1" id="KW-0645">Protease</keyword>
<dbReference type="Proteomes" id="UP001341281">
    <property type="component" value="Chromosome 07"/>
</dbReference>
<accession>A0AAQ3X423</accession>
<dbReference type="SUPFAM" id="SSF54160">
    <property type="entry name" value="Chromo domain-like"/>
    <property type="match status" value="1"/>
</dbReference>
<evidence type="ECO:0000256" key="2">
    <source>
        <dbReference type="ARBA" id="ARBA00022679"/>
    </source>
</evidence>
<feature type="non-terminal residue" evidence="16">
    <location>
        <position position="633"/>
    </location>
</feature>
<dbReference type="GO" id="GO:0004519">
    <property type="term" value="F:endonuclease activity"/>
    <property type="evidence" value="ECO:0007669"/>
    <property type="project" value="UniProtKB-KW"/>
</dbReference>
<keyword evidence="2" id="KW-0808">Transferase</keyword>